<organism evidence="25 26">
    <name type="scientific">Rubroshorea leprosula</name>
    <dbReference type="NCBI Taxonomy" id="152421"/>
    <lineage>
        <taxon>Eukaryota</taxon>
        <taxon>Viridiplantae</taxon>
        <taxon>Streptophyta</taxon>
        <taxon>Embryophyta</taxon>
        <taxon>Tracheophyta</taxon>
        <taxon>Spermatophyta</taxon>
        <taxon>Magnoliopsida</taxon>
        <taxon>eudicotyledons</taxon>
        <taxon>Gunneridae</taxon>
        <taxon>Pentapetalae</taxon>
        <taxon>rosids</taxon>
        <taxon>malvids</taxon>
        <taxon>Malvales</taxon>
        <taxon>Dipterocarpaceae</taxon>
        <taxon>Rubroshorea</taxon>
    </lineage>
</organism>
<dbReference type="FunFam" id="1.10.510.10:FF:000537">
    <property type="entry name" value="Putative receptor-like protein kinase"/>
    <property type="match status" value="1"/>
</dbReference>
<dbReference type="PIRSF" id="PIRSF000641">
    <property type="entry name" value="SRK"/>
    <property type="match status" value="1"/>
</dbReference>
<keyword evidence="7" id="KW-0732">Signal</keyword>
<name>A0AAV5JQQ1_9ROSI</name>
<feature type="binding site" evidence="20">
    <location>
        <position position="556"/>
    </location>
    <ligand>
        <name>ATP</name>
        <dbReference type="ChEBI" id="CHEBI:30616"/>
    </ligand>
</feature>
<dbReference type="SMART" id="SM00220">
    <property type="entry name" value="S_TKc"/>
    <property type="match status" value="1"/>
</dbReference>
<keyword evidence="4" id="KW-0597">Phosphoprotein</keyword>
<comment type="similarity">
    <text evidence="19">Belongs to the protein kinase superfamily. Ser/Thr protein kinase family.</text>
</comment>
<evidence type="ECO:0000256" key="13">
    <source>
        <dbReference type="ARBA" id="ARBA00023136"/>
    </source>
</evidence>
<evidence type="ECO:0000256" key="3">
    <source>
        <dbReference type="ARBA" id="ARBA00022527"/>
    </source>
</evidence>
<evidence type="ECO:0000256" key="7">
    <source>
        <dbReference type="ARBA" id="ARBA00022729"/>
    </source>
</evidence>
<evidence type="ECO:0000256" key="2">
    <source>
        <dbReference type="ARBA" id="ARBA00022475"/>
    </source>
</evidence>
<dbReference type="GO" id="GO:0048544">
    <property type="term" value="P:recognition of pollen"/>
    <property type="evidence" value="ECO:0007669"/>
    <property type="project" value="InterPro"/>
</dbReference>
<dbReference type="InterPro" id="IPR036426">
    <property type="entry name" value="Bulb-type_lectin_dom_sf"/>
</dbReference>
<feature type="domain" description="Bulb-type lectin" evidence="23">
    <location>
        <begin position="66"/>
        <end position="189"/>
    </location>
</feature>
<protein>
    <recommendedName>
        <fullName evidence="19">Receptor-like serine/threonine-protein kinase</fullName>
        <ecNumber evidence="19">2.7.11.1</ecNumber>
    </recommendedName>
</protein>
<proteinExistence type="inferred from homology"/>
<dbReference type="Gene3D" id="1.10.510.10">
    <property type="entry name" value="Transferase(Phosphotransferase) domain 1"/>
    <property type="match status" value="1"/>
</dbReference>
<comment type="subcellular location">
    <subcellularLocation>
        <location evidence="1">Cell membrane</location>
        <topology evidence="1">Single-pass type I membrane protein</topology>
    </subcellularLocation>
</comment>
<evidence type="ECO:0000256" key="19">
    <source>
        <dbReference type="PIRNR" id="PIRNR000641"/>
    </source>
</evidence>
<dbReference type="Gene3D" id="2.90.10.10">
    <property type="entry name" value="Bulb-type lectin domain"/>
    <property type="match status" value="1"/>
</dbReference>
<evidence type="ECO:0000256" key="20">
    <source>
        <dbReference type="PROSITE-ProRule" id="PRU10141"/>
    </source>
</evidence>
<dbReference type="SMART" id="SM00108">
    <property type="entry name" value="B_lectin"/>
    <property type="match status" value="1"/>
</dbReference>
<reference evidence="25 26" key="1">
    <citation type="journal article" date="2021" name="Commun. Biol.">
        <title>The genome of Shorea leprosula (Dipterocarpaceae) highlights the ecological relevance of drought in aseasonal tropical rainforests.</title>
        <authorList>
            <person name="Ng K.K.S."/>
            <person name="Kobayashi M.J."/>
            <person name="Fawcett J.A."/>
            <person name="Hatakeyama M."/>
            <person name="Paape T."/>
            <person name="Ng C.H."/>
            <person name="Ang C.C."/>
            <person name="Tnah L.H."/>
            <person name="Lee C.T."/>
            <person name="Nishiyama T."/>
            <person name="Sese J."/>
            <person name="O'Brien M.J."/>
            <person name="Copetti D."/>
            <person name="Mohd Noor M.I."/>
            <person name="Ong R.C."/>
            <person name="Putra M."/>
            <person name="Sireger I.Z."/>
            <person name="Indrioko S."/>
            <person name="Kosugi Y."/>
            <person name="Izuno A."/>
            <person name="Isagi Y."/>
            <person name="Lee S.L."/>
            <person name="Shimizu K.K."/>
        </authorList>
    </citation>
    <scope>NUCLEOTIDE SEQUENCE [LARGE SCALE GENOMIC DNA]</scope>
    <source>
        <strain evidence="25">214</strain>
    </source>
</reference>
<dbReference type="FunFam" id="2.90.10.10:FF:000009">
    <property type="entry name" value="Receptor-like serine/threonine-protein kinase SD1-8"/>
    <property type="match status" value="1"/>
</dbReference>
<evidence type="ECO:0000256" key="4">
    <source>
        <dbReference type="ARBA" id="ARBA00022553"/>
    </source>
</evidence>
<dbReference type="PROSITE" id="PS00108">
    <property type="entry name" value="PROTEIN_KINASE_ST"/>
    <property type="match status" value="1"/>
</dbReference>
<evidence type="ECO:0000256" key="12">
    <source>
        <dbReference type="ARBA" id="ARBA00022989"/>
    </source>
</evidence>
<keyword evidence="5 19" id="KW-0808">Transferase</keyword>
<keyword evidence="11 19" id="KW-0067">ATP-binding</keyword>
<dbReference type="PANTHER" id="PTHR47974:SF19">
    <property type="entry name" value="RECEPTOR-LIKE SERINE_THREONINE-PROTEIN KINASE"/>
    <property type="match status" value="1"/>
</dbReference>
<evidence type="ECO:0000256" key="1">
    <source>
        <dbReference type="ARBA" id="ARBA00004251"/>
    </source>
</evidence>
<dbReference type="FunFam" id="3.30.200.20:FF:000178">
    <property type="entry name" value="serine/threonine-protein kinase PBS1-like"/>
    <property type="match status" value="1"/>
</dbReference>
<dbReference type="CDD" id="cd14066">
    <property type="entry name" value="STKc_IRAK"/>
    <property type="match status" value="1"/>
</dbReference>
<dbReference type="GO" id="GO:0030246">
    <property type="term" value="F:carbohydrate binding"/>
    <property type="evidence" value="ECO:0007669"/>
    <property type="project" value="UniProtKB-KW"/>
</dbReference>
<sequence>MRLVTVLSLLPASIKLRTPLFLFRDSILHPLRRQTSAQMGNTLQLLLHLLFLFHVLSFEPHLSMGTNVIVPSQFLSGNKTISSQNGRFELGFFTPGNSNNYYIGIWYKKIPVQTVVWVANRDKPLLHPFSSKFQLSKNGALLLFNESGTRVWSSRLPSNSVNSSVAILEDSGNLVIRDGRNSCVILWQSFDHPTDTWLPGAKLGLNKVNKEGQVYFSWRNSDDPKPGSFSLELDPNGTKEYFIMQNGNRHWTCGIWPGISVFGSDTLTINHLNMTYVSHEEEIYFTYSVTNSFVVARFLLDSFGQLQHLMWDNYSQQWQLIWSRPKQSCEIYAFCGGYGSCNQYSLPTCSCLRGFQPRNQGQWNSGNHTQGCVRKSRLQCSKGGEDGFLLIRNIQLPANSKSLSVKTSKECEAACLRNCSCTGYTFNGKCLIWKEDLLNIQYLSFGDKLGRDLQLRLAMTELAALRGKKKERTCWIIISAIAGGLLSLISVSGLIVWRRMRAKFSCVIKPTEDILVTFKYCELKRATKNFAEKLGEGGFGCVFKGTLPNLVTVAVKRLRSCEQGEKQFRAEVSIIGTIHHINLIRLRGFCAEGMNKFLVYDYMPNGSLDSHLFRNDSKVLGWKARYNIALGIARGLAYLHEECRDCIIHCDIKPENILLDAWCNPTISDFGLAKLLGRDFSRVLTTIKGTRGYLAPEWIAGVPVTTKADVFSYGMLLFELISGRRNWNTTEDGIHDYFPARAANIINNGVDVMTLLDYRLKGNADTDEIIKVGKVACWCIQAEEKTRPSMGHVVQVLEGLKEVSMPQVPRFIHALFSEEEDDSF</sequence>
<dbReference type="SMART" id="SM00473">
    <property type="entry name" value="PAN_AP"/>
    <property type="match status" value="1"/>
</dbReference>
<dbReference type="GO" id="GO:0004674">
    <property type="term" value="F:protein serine/threonine kinase activity"/>
    <property type="evidence" value="ECO:0007669"/>
    <property type="project" value="UniProtKB-KW"/>
</dbReference>
<dbReference type="PANTHER" id="PTHR47974">
    <property type="entry name" value="OS07G0415500 PROTEIN"/>
    <property type="match status" value="1"/>
</dbReference>
<evidence type="ECO:0000256" key="11">
    <source>
        <dbReference type="ARBA" id="ARBA00022840"/>
    </source>
</evidence>
<evidence type="ECO:0000313" key="25">
    <source>
        <dbReference type="EMBL" id="GKV15957.1"/>
    </source>
</evidence>
<evidence type="ECO:0000313" key="26">
    <source>
        <dbReference type="Proteomes" id="UP001054252"/>
    </source>
</evidence>
<dbReference type="InterPro" id="IPR017441">
    <property type="entry name" value="Protein_kinase_ATP_BS"/>
</dbReference>
<evidence type="ECO:0000256" key="5">
    <source>
        <dbReference type="ARBA" id="ARBA00022679"/>
    </source>
</evidence>
<evidence type="ECO:0000256" key="6">
    <source>
        <dbReference type="ARBA" id="ARBA00022692"/>
    </source>
</evidence>
<dbReference type="InterPro" id="IPR011009">
    <property type="entry name" value="Kinase-like_dom_sf"/>
</dbReference>
<keyword evidence="15" id="KW-0675">Receptor</keyword>
<dbReference type="AlphaFoldDB" id="A0AAV5JQQ1"/>
<dbReference type="GO" id="GO:0005524">
    <property type="term" value="F:ATP binding"/>
    <property type="evidence" value="ECO:0007669"/>
    <property type="project" value="UniProtKB-UniRule"/>
</dbReference>
<dbReference type="Pfam" id="PF01453">
    <property type="entry name" value="B_lectin"/>
    <property type="match status" value="1"/>
</dbReference>
<keyword evidence="3 19" id="KW-0723">Serine/threonine-protein kinase</keyword>
<dbReference type="Gene3D" id="3.30.200.20">
    <property type="entry name" value="Phosphorylase Kinase, domain 1"/>
    <property type="match status" value="1"/>
</dbReference>
<dbReference type="GO" id="GO:0005886">
    <property type="term" value="C:plasma membrane"/>
    <property type="evidence" value="ECO:0007669"/>
    <property type="project" value="UniProtKB-SubCell"/>
</dbReference>
<keyword evidence="16" id="KW-0325">Glycoprotein</keyword>
<comment type="catalytic activity">
    <reaction evidence="18 19">
        <text>L-seryl-[protein] + ATP = O-phospho-L-seryl-[protein] + ADP + H(+)</text>
        <dbReference type="Rhea" id="RHEA:17989"/>
        <dbReference type="Rhea" id="RHEA-COMP:9863"/>
        <dbReference type="Rhea" id="RHEA-COMP:11604"/>
        <dbReference type="ChEBI" id="CHEBI:15378"/>
        <dbReference type="ChEBI" id="CHEBI:29999"/>
        <dbReference type="ChEBI" id="CHEBI:30616"/>
        <dbReference type="ChEBI" id="CHEBI:83421"/>
        <dbReference type="ChEBI" id="CHEBI:456216"/>
        <dbReference type="EC" id="2.7.11.1"/>
    </reaction>
</comment>
<gene>
    <name evidence="25" type="ORF">SLEP1_g26678</name>
</gene>
<dbReference type="EMBL" id="BPVZ01000044">
    <property type="protein sequence ID" value="GKV15957.1"/>
    <property type="molecule type" value="Genomic_DNA"/>
</dbReference>
<evidence type="ECO:0000256" key="14">
    <source>
        <dbReference type="ARBA" id="ARBA00023157"/>
    </source>
</evidence>
<dbReference type="Pfam" id="PF00954">
    <property type="entry name" value="S_locus_glycop"/>
    <property type="match status" value="1"/>
</dbReference>
<keyword evidence="9 19" id="KW-0547">Nucleotide-binding</keyword>
<evidence type="ECO:0000259" key="24">
    <source>
        <dbReference type="PROSITE" id="PS50948"/>
    </source>
</evidence>
<evidence type="ECO:0000256" key="10">
    <source>
        <dbReference type="ARBA" id="ARBA00022777"/>
    </source>
</evidence>
<dbReference type="Proteomes" id="UP001054252">
    <property type="component" value="Unassembled WGS sequence"/>
</dbReference>
<dbReference type="PROSITE" id="PS50927">
    <property type="entry name" value="BULB_LECTIN"/>
    <property type="match status" value="1"/>
</dbReference>
<dbReference type="PROSITE" id="PS50948">
    <property type="entry name" value="PAN"/>
    <property type="match status" value="1"/>
</dbReference>
<comment type="catalytic activity">
    <reaction evidence="17 19">
        <text>L-threonyl-[protein] + ATP = O-phospho-L-threonyl-[protein] + ADP + H(+)</text>
        <dbReference type="Rhea" id="RHEA:46608"/>
        <dbReference type="Rhea" id="RHEA-COMP:11060"/>
        <dbReference type="Rhea" id="RHEA-COMP:11605"/>
        <dbReference type="ChEBI" id="CHEBI:15378"/>
        <dbReference type="ChEBI" id="CHEBI:30013"/>
        <dbReference type="ChEBI" id="CHEBI:30616"/>
        <dbReference type="ChEBI" id="CHEBI:61977"/>
        <dbReference type="ChEBI" id="CHEBI:456216"/>
        <dbReference type="EC" id="2.7.11.1"/>
    </reaction>
</comment>
<dbReference type="Pfam" id="PF08276">
    <property type="entry name" value="PAN_2"/>
    <property type="match status" value="1"/>
</dbReference>
<evidence type="ECO:0000256" key="9">
    <source>
        <dbReference type="ARBA" id="ARBA00022741"/>
    </source>
</evidence>
<dbReference type="InterPro" id="IPR000719">
    <property type="entry name" value="Prot_kinase_dom"/>
</dbReference>
<keyword evidence="14" id="KW-1015">Disulfide bond</keyword>
<dbReference type="InterPro" id="IPR003609">
    <property type="entry name" value="Pan_app"/>
</dbReference>
<evidence type="ECO:0000256" key="18">
    <source>
        <dbReference type="ARBA" id="ARBA00048679"/>
    </source>
</evidence>
<evidence type="ECO:0000256" key="16">
    <source>
        <dbReference type="ARBA" id="ARBA00023180"/>
    </source>
</evidence>
<evidence type="ECO:0000256" key="15">
    <source>
        <dbReference type="ARBA" id="ARBA00023170"/>
    </source>
</evidence>
<dbReference type="InterPro" id="IPR000858">
    <property type="entry name" value="S_locus_glycoprot_dom"/>
</dbReference>
<dbReference type="InterPro" id="IPR024171">
    <property type="entry name" value="SRK-like_kinase"/>
</dbReference>
<feature type="domain" description="Protein kinase" evidence="22">
    <location>
        <begin position="528"/>
        <end position="816"/>
    </location>
</feature>
<keyword evidence="6 21" id="KW-0812">Transmembrane</keyword>
<dbReference type="Pfam" id="PF00069">
    <property type="entry name" value="Pkinase"/>
    <property type="match status" value="1"/>
</dbReference>
<dbReference type="InterPro" id="IPR001480">
    <property type="entry name" value="Bulb-type_lectin_dom"/>
</dbReference>
<feature type="transmembrane region" description="Helical" evidence="21">
    <location>
        <begin position="474"/>
        <end position="497"/>
    </location>
</feature>
<evidence type="ECO:0000259" key="22">
    <source>
        <dbReference type="PROSITE" id="PS50011"/>
    </source>
</evidence>
<keyword evidence="13 21" id="KW-0472">Membrane</keyword>
<evidence type="ECO:0000256" key="17">
    <source>
        <dbReference type="ARBA" id="ARBA00047899"/>
    </source>
</evidence>
<dbReference type="EC" id="2.7.11.1" evidence="19"/>
<accession>A0AAV5JQQ1</accession>
<keyword evidence="10 19" id="KW-0418">Kinase</keyword>
<keyword evidence="26" id="KW-1185">Reference proteome</keyword>
<evidence type="ECO:0000259" key="23">
    <source>
        <dbReference type="PROSITE" id="PS50927"/>
    </source>
</evidence>
<dbReference type="SUPFAM" id="SSF56112">
    <property type="entry name" value="Protein kinase-like (PK-like)"/>
    <property type="match status" value="1"/>
</dbReference>
<evidence type="ECO:0000256" key="21">
    <source>
        <dbReference type="SAM" id="Phobius"/>
    </source>
</evidence>
<dbReference type="CDD" id="cd00028">
    <property type="entry name" value="B_lectin"/>
    <property type="match status" value="1"/>
</dbReference>
<keyword evidence="2" id="KW-1003">Cell membrane</keyword>
<keyword evidence="12 21" id="KW-1133">Transmembrane helix</keyword>
<dbReference type="SUPFAM" id="SSF51110">
    <property type="entry name" value="alpha-D-mannose-specific plant lectins"/>
    <property type="match status" value="1"/>
</dbReference>
<keyword evidence="8" id="KW-0430">Lectin</keyword>
<feature type="domain" description="Apple" evidence="24">
    <location>
        <begin position="380"/>
        <end position="458"/>
    </location>
</feature>
<dbReference type="PROSITE" id="PS00107">
    <property type="entry name" value="PROTEIN_KINASE_ATP"/>
    <property type="match status" value="1"/>
</dbReference>
<dbReference type="InterPro" id="IPR008271">
    <property type="entry name" value="Ser/Thr_kinase_AS"/>
</dbReference>
<comment type="caution">
    <text evidence="25">The sequence shown here is derived from an EMBL/GenBank/DDBJ whole genome shotgun (WGS) entry which is preliminary data.</text>
</comment>
<dbReference type="CDD" id="cd01098">
    <property type="entry name" value="PAN_AP_plant"/>
    <property type="match status" value="1"/>
</dbReference>
<evidence type="ECO:0000256" key="8">
    <source>
        <dbReference type="ARBA" id="ARBA00022734"/>
    </source>
</evidence>
<dbReference type="PROSITE" id="PS50011">
    <property type="entry name" value="PROTEIN_KINASE_DOM"/>
    <property type="match status" value="1"/>
</dbReference>